<dbReference type="PANTHER" id="PTHR14218:SF15">
    <property type="entry name" value="TRIPEPTIDYL-PEPTIDASE 1"/>
    <property type="match status" value="1"/>
</dbReference>
<dbReference type="Gene3D" id="3.40.50.200">
    <property type="entry name" value="Peptidase S8/S53 domain"/>
    <property type="match status" value="1"/>
</dbReference>
<comment type="caution">
    <text evidence="7">The sequence shown here is derived from an EMBL/GenBank/DDBJ whole genome shotgun (WGS) entry which is preliminary data.</text>
</comment>
<dbReference type="Proteomes" id="UP001579974">
    <property type="component" value="Unassembled WGS sequence"/>
</dbReference>
<dbReference type="Pfam" id="PF00082">
    <property type="entry name" value="Peptidase_S8"/>
    <property type="match status" value="1"/>
</dbReference>
<reference evidence="7 8" key="1">
    <citation type="journal article" date="2024" name="Int. J. Mol. Sci.">
        <title>Exploration of Alicyclobacillus spp. Genome in Search of Antibiotic Resistance.</title>
        <authorList>
            <person name="Bucka-Kolendo J."/>
            <person name="Kiousi D.E."/>
            <person name="Dekowska A."/>
            <person name="Mikolajczuk-Szczyrba A."/>
            <person name="Karadedos D.M."/>
            <person name="Michael P."/>
            <person name="Galanis A."/>
            <person name="Sokolowska B."/>
        </authorList>
    </citation>
    <scope>NUCLEOTIDE SEQUENCE [LARGE SCALE GENOMIC DNA]</scope>
    <source>
        <strain evidence="7 8">KKP 3000</strain>
    </source>
</reference>
<dbReference type="PROSITE" id="PS51892">
    <property type="entry name" value="SUBTILASE"/>
    <property type="match status" value="1"/>
</dbReference>
<sequence>MKRKILFSTATEVNQGQGYFPQDIRRLYNIPDNLTGSGQAIGILEFSNGYSENDARQFWGLHGIEVSKLTFVSVDGTRNDGGTSPDDEEASLDLQWAGAIAPQAQLIVYEANAGETFATFSEAVVATLRYVLNDTTYQPSVLSISYGDAEASFDQDSLVQISELIAELDQKGVTVCISSGDQGAYGMHDTRGVPERHADAPASAPNAVAVGGTHLNPDGSESAWTYYGPQNGGATGGGFSAVFQKPSYQATLAASGRGIPDVSLNADPATGYQIVFQGQPAIVGGTSVSCPVFAGVVALLNERRAQLGKPPIRQLSSLLYTHAKNLPYRDITVGNNSFNGVTGYQAVPGWDACTGFGSIDATAFIEQLAAVDSPAPAPQPQPQSPPPAGGGPIVLPKPRSKYAVVRVLATIQRVEADEDLHGVHHHRLLLRDVHVLAIRGADPSIVKSYAFVAIRYGDDEGLKGPIPGLQAGHSIELQGEYIPQNDAYPSVGNPGDPVIHFVHHPVGFVVYDGQTYD</sequence>
<proteinExistence type="inferred from homology"/>
<dbReference type="CDD" id="cd04056">
    <property type="entry name" value="Peptidases_S53"/>
    <property type="match status" value="1"/>
</dbReference>
<keyword evidence="1" id="KW-0645">Protease</keyword>
<dbReference type="InterPro" id="IPR000209">
    <property type="entry name" value="Peptidase_S8/S53_dom"/>
</dbReference>
<evidence type="ECO:0000313" key="7">
    <source>
        <dbReference type="EMBL" id="MFB5190562.1"/>
    </source>
</evidence>
<dbReference type="InterPro" id="IPR050819">
    <property type="entry name" value="Tripeptidyl-peptidase_I"/>
</dbReference>
<comment type="similarity">
    <text evidence="4">Belongs to the peptidase S8 family.</text>
</comment>
<name>A0ABV5AFY3_9BACL</name>
<dbReference type="RefSeq" id="WP_275474816.1">
    <property type="nucleotide sequence ID" value="NZ_CP162940.1"/>
</dbReference>
<dbReference type="SUPFAM" id="SSF52743">
    <property type="entry name" value="Subtilisin-like"/>
    <property type="match status" value="1"/>
</dbReference>
<evidence type="ECO:0000256" key="2">
    <source>
        <dbReference type="ARBA" id="ARBA00022801"/>
    </source>
</evidence>
<evidence type="ECO:0000256" key="3">
    <source>
        <dbReference type="ARBA" id="ARBA00022825"/>
    </source>
</evidence>
<keyword evidence="8" id="KW-1185">Reference proteome</keyword>
<gene>
    <name evidence="7" type="ORF">KKP3000_004033</name>
</gene>
<protein>
    <submittedName>
        <fullName evidence="7">S53 family peptidase</fullName>
        <ecNumber evidence="7">3.4.-.-</ecNumber>
    </submittedName>
</protein>
<evidence type="ECO:0000256" key="5">
    <source>
        <dbReference type="SAM" id="MobiDB-lite"/>
    </source>
</evidence>
<evidence type="ECO:0000256" key="1">
    <source>
        <dbReference type="ARBA" id="ARBA00022670"/>
    </source>
</evidence>
<feature type="compositionally biased region" description="Pro residues" evidence="5">
    <location>
        <begin position="375"/>
        <end position="389"/>
    </location>
</feature>
<accession>A0ABV5AFY3</accession>
<evidence type="ECO:0000259" key="6">
    <source>
        <dbReference type="PROSITE" id="PS51695"/>
    </source>
</evidence>
<dbReference type="PROSITE" id="PS00138">
    <property type="entry name" value="SUBTILASE_SER"/>
    <property type="match status" value="1"/>
</dbReference>
<dbReference type="PANTHER" id="PTHR14218">
    <property type="entry name" value="PROTEASE S8 TRIPEPTIDYL PEPTIDASE I CLN2"/>
    <property type="match status" value="1"/>
</dbReference>
<dbReference type="PROSITE" id="PS51695">
    <property type="entry name" value="SEDOLISIN"/>
    <property type="match status" value="1"/>
</dbReference>
<keyword evidence="2 7" id="KW-0378">Hydrolase</keyword>
<keyword evidence="3" id="KW-0720">Serine protease</keyword>
<dbReference type="GO" id="GO:0016787">
    <property type="term" value="F:hydrolase activity"/>
    <property type="evidence" value="ECO:0007669"/>
    <property type="project" value="UniProtKB-KW"/>
</dbReference>
<dbReference type="InterPro" id="IPR023828">
    <property type="entry name" value="Peptidase_S8_Ser-AS"/>
</dbReference>
<dbReference type="InterPro" id="IPR036852">
    <property type="entry name" value="Peptidase_S8/S53_dom_sf"/>
</dbReference>
<feature type="region of interest" description="Disordered" evidence="5">
    <location>
        <begin position="373"/>
        <end position="393"/>
    </location>
</feature>
<dbReference type="EC" id="3.4.-.-" evidence="7"/>
<feature type="domain" description="Peptidase S53" evidence="6">
    <location>
        <begin position="18"/>
        <end position="371"/>
    </location>
</feature>
<organism evidence="7 8">
    <name type="scientific">Alicyclobacillus fastidiosus</name>
    <dbReference type="NCBI Taxonomy" id="392011"/>
    <lineage>
        <taxon>Bacteria</taxon>
        <taxon>Bacillati</taxon>
        <taxon>Bacillota</taxon>
        <taxon>Bacilli</taxon>
        <taxon>Bacillales</taxon>
        <taxon>Alicyclobacillaceae</taxon>
        <taxon>Alicyclobacillus</taxon>
    </lineage>
</organism>
<dbReference type="EMBL" id="JBDXSU010000006">
    <property type="protein sequence ID" value="MFB5190562.1"/>
    <property type="molecule type" value="Genomic_DNA"/>
</dbReference>
<comment type="caution">
    <text evidence="4">Lacks conserved residue(s) required for the propagation of feature annotation.</text>
</comment>
<evidence type="ECO:0000256" key="4">
    <source>
        <dbReference type="PROSITE-ProRule" id="PRU01240"/>
    </source>
</evidence>
<evidence type="ECO:0000313" key="8">
    <source>
        <dbReference type="Proteomes" id="UP001579974"/>
    </source>
</evidence>
<dbReference type="InterPro" id="IPR030400">
    <property type="entry name" value="Sedolisin_dom"/>
</dbReference>